<comment type="caution">
    <text evidence="9">Lacks conserved residue(s) required for the propagation of feature annotation.</text>
</comment>
<comment type="function">
    <text evidence="9">Acts as a magnesium transporter.</text>
</comment>
<evidence type="ECO:0000313" key="12">
    <source>
        <dbReference type="EMBL" id="MET4633599.1"/>
    </source>
</evidence>
<keyword evidence="6 9" id="KW-1133">Transmembrane helix</keyword>
<name>A0ABV2QX53_9HYPH</name>
<dbReference type="SMART" id="SM00116">
    <property type="entry name" value="CBS"/>
    <property type="match status" value="2"/>
</dbReference>
<dbReference type="SMART" id="SM00924">
    <property type="entry name" value="MgtE_N"/>
    <property type="match status" value="1"/>
</dbReference>
<keyword evidence="5 9" id="KW-0460">Magnesium</keyword>
<reference evidence="12 13" key="1">
    <citation type="submission" date="2024-06" db="EMBL/GenBank/DDBJ databases">
        <title>Sorghum-associated microbial communities from plants grown in Nebraska, USA.</title>
        <authorList>
            <person name="Schachtman D."/>
        </authorList>
    </citation>
    <scope>NUCLEOTIDE SEQUENCE [LARGE SCALE GENOMIC DNA]</scope>
    <source>
        <strain evidence="12 13">3207</strain>
    </source>
</reference>
<dbReference type="Pfam" id="PF03448">
    <property type="entry name" value="MgtE_N"/>
    <property type="match status" value="1"/>
</dbReference>
<keyword evidence="8" id="KW-0129">CBS domain</keyword>
<evidence type="ECO:0000256" key="3">
    <source>
        <dbReference type="ARBA" id="ARBA00022448"/>
    </source>
</evidence>
<dbReference type="Gene3D" id="3.10.580.10">
    <property type="entry name" value="CBS-domain"/>
    <property type="match status" value="1"/>
</dbReference>
<feature type="transmembrane region" description="Helical" evidence="9">
    <location>
        <begin position="410"/>
        <end position="434"/>
    </location>
</feature>
<keyword evidence="4 9" id="KW-0812">Transmembrane</keyword>
<dbReference type="InterPro" id="IPR046342">
    <property type="entry name" value="CBS_dom_sf"/>
</dbReference>
<feature type="transmembrane region" description="Helical" evidence="9">
    <location>
        <begin position="307"/>
        <end position="327"/>
    </location>
</feature>
<dbReference type="InterPro" id="IPR006669">
    <property type="entry name" value="MgtE_transporter"/>
</dbReference>
<dbReference type="SUPFAM" id="SSF54631">
    <property type="entry name" value="CBS-domain pair"/>
    <property type="match status" value="1"/>
</dbReference>
<keyword evidence="3 9" id="KW-0813">Transport</keyword>
<dbReference type="InterPro" id="IPR038076">
    <property type="entry name" value="MgtE_N_sf"/>
</dbReference>
<keyword evidence="9" id="KW-1003">Cell membrane</keyword>
<evidence type="ECO:0000256" key="1">
    <source>
        <dbReference type="ARBA" id="ARBA00004141"/>
    </source>
</evidence>
<evidence type="ECO:0000259" key="11">
    <source>
        <dbReference type="PROSITE" id="PS51371"/>
    </source>
</evidence>
<evidence type="ECO:0000256" key="9">
    <source>
        <dbReference type="RuleBase" id="RU362011"/>
    </source>
</evidence>
<dbReference type="Gene3D" id="1.25.60.10">
    <property type="entry name" value="MgtE N-terminal domain-like"/>
    <property type="match status" value="1"/>
</dbReference>
<keyword evidence="13" id="KW-1185">Reference proteome</keyword>
<proteinExistence type="inferred from homology"/>
<evidence type="ECO:0000256" key="10">
    <source>
        <dbReference type="SAM" id="MobiDB-lite"/>
    </source>
</evidence>
<dbReference type="PANTHER" id="PTHR43773">
    <property type="entry name" value="MAGNESIUM TRANSPORTER MGTE"/>
    <property type="match status" value="1"/>
</dbReference>
<evidence type="ECO:0000256" key="7">
    <source>
        <dbReference type="ARBA" id="ARBA00023136"/>
    </source>
</evidence>
<dbReference type="Proteomes" id="UP001549321">
    <property type="component" value="Unassembled WGS sequence"/>
</dbReference>
<evidence type="ECO:0000256" key="5">
    <source>
        <dbReference type="ARBA" id="ARBA00022842"/>
    </source>
</evidence>
<dbReference type="PANTHER" id="PTHR43773:SF1">
    <property type="entry name" value="MAGNESIUM TRANSPORTER MGTE"/>
    <property type="match status" value="1"/>
</dbReference>
<comment type="similarity">
    <text evidence="2 9">Belongs to the SLC41A transporter family.</text>
</comment>
<dbReference type="PROSITE" id="PS51371">
    <property type="entry name" value="CBS"/>
    <property type="match status" value="2"/>
</dbReference>
<dbReference type="Pfam" id="PF01769">
    <property type="entry name" value="MgtE"/>
    <property type="match status" value="1"/>
</dbReference>
<dbReference type="InterPro" id="IPR000644">
    <property type="entry name" value="CBS_dom"/>
</dbReference>
<accession>A0ABV2QX53</accession>
<comment type="caution">
    <text evidence="12">The sequence shown here is derived from an EMBL/GenBank/DDBJ whole genome shotgun (WGS) entry which is preliminary data.</text>
</comment>
<feature type="domain" description="CBS" evidence="11">
    <location>
        <begin position="226"/>
        <end position="282"/>
    </location>
</feature>
<feature type="transmembrane region" description="Helical" evidence="9">
    <location>
        <begin position="446"/>
        <end position="471"/>
    </location>
</feature>
<dbReference type="CDD" id="cd04606">
    <property type="entry name" value="CBS_pair_Mg_transporter"/>
    <property type="match status" value="1"/>
</dbReference>
<comment type="subunit">
    <text evidence="9">Homodimer.</text>
</comment>
<dbReference type="InterPro" id="IPR036739">
    <property type="entry name" value="SLC41_membr_dom_sf"/>
</dbReference>
<protein>
    <recommendedName>
        <fullName evidence="9">Magnesium transporter MgtE</fullName>
    </recommendedName>
</protein>
<evidence type="ECO:0000256" key="8">
    <source>
        <dbReference type="PROSITE-ProRule" id="PRU00703"/>
    </source>
</evidence>
<gene>
    <name evidence="12" type="ORF">ABIE08_001512</name>
</gene>
<evidence type="ECO:0000256" key="6">
    <source>
        <dbReference type="ARBA" id="ARBA00022989"/>
    </source>
</evidence>
<evidence type="ECO:0000313" key="13">
    <source>
        <dbReference type="Proteomes" id="UP001549321"/>
    </source>
</evidence>
<comment type="subcellular location">
    <subcellularLocation>
        <location evidence="9">Cell membrane</location>
        <topology evidence="9">Multi-pass membrane protein</topology>
    </subcellularLocation>
    <subcellularLocation>
        <location evidence="1">Membrane</location>
        <topology evidence="1">Multi-pass membrane protein</topology>
    </subcellularLocation>
</comment>
<feature type="compositionally biased region" description="Basic and acidic residues" evidence="10">
    <location>
        <begin position="1"/>
        <end position="14"/>
    </location>
</feature>
<dbReference type="SUPFAM" id="SSF158791">
    <property type="entry name" value="MgtE N-terminal domain-like"/>
    <property type="match status" value="1"/>
</dbReference>
<evidence type="ECO:0000256" key="4">
    <source>
        <dbReference type="ARBA" id="ARBA00022692"/>
    </source>
</evidence>
<dbReference type="InterPro" id="IPR006668">
    <property type="entry name" value="Mg_transptr_MgtE_intracell_dom"/>
</dbReference>
<keyword evidence="9" id="KW-0479">Metal-binding</keyword>
<dbReference type="Pfam" id="PF00571">
    <property type="entry name" value="CBS"/>
    <property type="match status" value="2"/>
</dbReference>
<dbReference type="NCBIfam" id="TIGR00400">
    <property type="entry name" value="mgtE"/>
    <property type="match status" value="1"/>
</dbReference>
<feature type="domain" description="CBS" evidence="11">
    <location>
        <begin position="162"/>
        <end position="225"/>
    </location>
</feature>
<feature type="transmembrane region" description="Helical" evidence="9">
    <location>
        <begin position="381"/>
        <end position="404"/>
    </location>
</feature>
<dbReference type="SUPFAM" id="SSF161093">
    <property type="entry name" value="MgtE membrane domain-like"/>
    <property type="match status" value="1"/>
</dbReference>
<dbReference type="EMBL" id="JBEPSM010000001">
    <property type="protein sequence ID" value="MET4633599.1"/>
    <property type="molecule type" value="Genomic_DNA"/>
</dbReference>
<dbReference type="Gene3D" id="1.10.357.20">
    <property type="entry name" value="SLC41 divalent cation transporters, integral membrane domain"/>
    <property type="match status" value="1"/>
</dbReference>
<sequence length="472" mass="52319">MSEELTIDRREDRQTQGLPPLRDENDNVSTPFLEALGEAIETGNQERARALTEDLHESDVGAILEALEPDQRPALIQLLGEFFDFTALTELDETVRVEILEELPSETVAEGMRDLDSDDAVYILEDLDKADQDEILAQIPSVERLALKRGLDYPEESAGRRMQTEFIAVPPFWTVGQTIDYMREAEDLPEEFHEVFVIDPGYHLLGTVSLNRLLRTKRPVKIAELVSEAHHLIRATEDQEEAARMFQRYNLISAAVVDESDRLVGLLTIDDIVDVIQEEADEDIKRLGGVGDEEVSDKVWSIAKSRFPWLFFNLITAVMASFVIGLFEHQLQKMVALAVLMPIVASQGGNAGTQTMTVAVRAIAMRELGPHNVLRVIGRELLVGIFNGFLFAAIVGTMAVYRFGILDLGFVIAAAMVINLIAAALGGILIPLTLNRFKIDPAIASSSFVTTITDIVGFFSFLGFAALWFGLS</sequence>
<evidence type="ECO:0000256" key="2">
    <source>
        <dbReference type="ARBA" id="ARBA00009749"/>
    </source>
</evidence>
<feature type="region of interest" description="Disordered" evidence="10">
    <location>
        <begin position="1"/>
        <end position="28"/>
    </location>
</feature>
<organism evidence="12 13">
    <name type="scientific">Kaistia defluvii</name>
    <dbReference type="NCBI Taxonomy" id="410841"/>
    <lineage>
        <taxon>Bacteria</taxon>
        <taxon>Pseudomonadati</taxon>
        <taxon>Pseudomonadota</taxon>
        <taxon>Alphaproteobacteria</taxon>
        <taxon>Hyphomicrobiales</taxon>
        <taxon>Kaistiaceae</taxon>
        <taxon>Kaistia</taxon>
    </lineage>
</organism>
<keyword evidence="7 9" id="KW-0472">Membrane</keyword>
<dbReference type="RefSeq" id="WP_354549970.1">
    <property type="nucleotide sequence ID" value="NZ_JBEPSM010000001.1"/>
</dbReference>
<dbReference type="InterPro" id="IPR006667">
    <property type="entry name" value="SLC41_membr_dom"/>
</dbReference>